<accession>A0ABV3TVE5</accession>
<dbReference type="EMBL" id="JBFRYB010000001">
    <property type="protein sequence ID" value="MEX1665587.1"/>
    <property type="molecule type" value="Genomic_DNA"/>
</dbReference>
<reference evidence="1 2" key="1">
    <citation type="journal article" date="2011" name="Int. J. Syst. Evol. Microbiol.">
        <title>Zhongshania antarctica gen. nov., sp. nov. and Zhongshania guokunii sp. nov., gammaproteobacteria respectively isolated from coastal attached (fast) ice and surface seawater of the Antarctic.</title>
        <authorList>
            <person name="Li H.J."/>
            <person name="Zhang X.Y."/>
            <person name="Chen C.X."/>
            <person name="Zhang Y.J."/>
            <person name="Gao Z.M."/>
            <person name="Yu Y."/>
            <person name="Chen X.L."/>
            <person name="Chen B."/>
            <person name="Zhang Y.Z."/>
        </authorList>
    </citation>
    <scope>NUCLEOTIDE SEQUENCE [LARGE SCALE GENOMIC DNA]</scope>
    <source>
        <strain evidence="1 2">R06B22</strain>
    </source>
</reference>
<sequence length="240" mass="27363">MVLIQKNEITVNDAVQEARASALELAAMAKIHRDNHSAMDNCSIERSWLASAGTYVYHSHIAITGQSLERFTWLSRTFFHSAALPIQPWYSEFQGGKCLALCLPPQDGVDDHQLCWGRFDLGMPAPRYYRQLVSLLRPTESTAVIVARSVNQGPPLPDGARLAYTVSPNGEVLFWENNCLHWHHICYTPGAGILAGRFDRYFINMLRCLRLDQLERNTYRKEAEQLRDWLQSPNPEYDLA</sequence>
<keyword evidence="2" id="KW-1185">Reference proteome</keyword>
<organism evidence="1 2">
    <name type="scientific">Zhongshania arctica</name>
    <dbReference type="NCBI Taxonomy" id="3238302"/>
    <lineage>
        <taxon>Bacteria</taxon>
        <taxon>Pseudomonadati</taxon>
        <taxon>Pseudomonadota</taxon>
        <taxon>Gammaproteobacteria</taxon>
        <taxon>Cellvibrionales</taxon>
        <taxon>Spongiibacteraceae</taxon>
        <taxon>Zhongshania</taxon>
    </lineage>
</organism>
<evidence type="ECO:0000313" key="2">
    <source>
        <dbReference type="Proteomes" id="UP001557484"/>
    </source>
</evidence>
<comment type="caution">
    <text evidence="1">The sequence shown here is derived from an EMBL/GenBank/DDBJ whole genome shotgun (WGS) entry which is preliminary data.</text>
</comment>
<evidence type="ECO:0000313" key="1">
    <source>
        <dbReference type="EMBL" id="MEX1665587.1"/>
    </source>
</evidence>
<dbReference type="Proteomes" id="UP001557484">
    <property type="component" value="Unassembled WGS sequence"/>
</dbReference>
<gene>
    <name evidence="1" type="ORF">AB4875_08795</name>
</gene>
<dbReference type="RefSeq" id="WP_368375690.1">
    <property type="nucleotide sequence ID" value="NZ_JBFRYB010000001.1"/>
</dbReference>
<proteinExistence type="predicted"/>
<protein>
    <submittedName>
        <fullName evidence="1">Uncharacterized protein</fullName>
    </submittedName>
</protein>
<name>A0ABV3TVE5_9GAMM</name>